<name>A0A0W1R5B1_9EURY</name>
<feature type="domain" description="NAD-dependent epimerase/dehydratase" evidence="2">
    <location>
        <begin position="4"/>
        <end position="236"/>
    </location>
</feature>
<dbReference type="InterPro" id="IPR051783">
    <property type="entry name" value="NAD(P)-dependent_oxidoreduct"/>
</dbReference>
<dbReference type="OrthoDB" id="206077at2157"/>
<sequence>MKAFVTGSTGLLGSALVRELERDGHDVTALVRSHEKAERVLGETDARIVVGDMLDVDGFADELRGQDAVFHTAAYFREYFGVGERNHTEQLRAVNVDATVDLLTAADDAGVDRVVYISSSGTIGPKADGSPSDESARRETTDTESYYFRSKILAERAIERFLVTHDLPVVMVLPGVMMGPGDAAPTAMGQVVVDFVEGNLPTLPEGGFSFVDVRDVASATVRSAERGESGERYIVGGRYYDLSEFAEVLERVTGVRAPKRVLPYRVGLAVGYASELAARVTGRDPLITCAAVRTVHEQVELSSQKAIRELDVTFRPFDETLRDEVAWFRDNGYLDSPAERDSTATTTPTATR</sequence>
<evidence type="ECO:0000256" key="1">
    <source>
        <dbReference type="SAM" id="MobiDB-lite"/>
    </source>
</evidence>
<comment type="caution">
    <text evidence="3">The sequence shown here is derived from an EMBL/GenBank/DDBJ whole genome shotgun (WGS) entry which is preliminary data.</text>
</comment>
<keyword evidence="4" id="KW-1185">Reference proteome</keyword>
<dbReference type="InterPro" id="IPR001509">
    <property type="entry name" value="Epimerase_deHydtase"/>
</dbReference>
<feature type="region of interest" description="Disordered" evidence="1">
    <location>
        <begin position="122"/>
        <end position="141"/>
    </location>
</feature>
<dbReference type="CDD" id="cd05228">
    <property type="entry name" value="AR_FR_like_1_SDR_e"/>
    <property type="match status" value="1"/>
</dbReference>
<organism evidence="3 4">
    <name type="scientific">Haloprofundus marisrubri</name>
    <dbReference type="NCBI Taxonomy" id="1514971"/>
    <lineage>
        <taxon>Archaea</taxon>
        <taxon>Methanobacteriati</taxon>
        <taxon>Methanobacteriota</taxon>
        <taxon>Stenosarchaea group</taxon>
        <taxon>Halobacteria</taxon>
        <taxon>Halobacteriales</taxon>
        <taxon>Haloferacaceae</taxon>
        <taxon>Haloprofundus</taxon>
    </lineage>
</organism>
<dbReference type="RefSeq" id="WP_058582885.1">
    <property type="nucleotide sequence ID" value="NZ_LOPU01000030.1"/>
</dbReference>
<dbReference type="AlphaFoldDB" id="A0A0W1R5B1"/>
<dbReference type="Proteomes" id="UP000054387">
    <property type="component" value="Unassembled WGS sequence"/>
</dbReference>
<dbReference type="PANTHER" id="PTHR48079">
    <property type="entry name" value="PROTEIN YEEZ"/>
    <property type="match status" value="1"/>
</dbReference>
<evidence type="ECO:0000259" key="2">
    <source>
        <dbReference type="Pfam" id="PF01370"/>
    </source>
</evidence>
<dbReference type="GO" id="GO:0004029">
    <property type="term" value="F:aldehyde dehydrogenase (NAD+) activity"/>
    <property type="evidence" value="ECO:0007669"/>
    <property type="project" value="TreeGrafter"/>
</dbReference>
<evidence type="ECO:0000313" key="3">
    <source>
        <dbReference type="EMBL" id="KTG08601.1"/>
    </source>
</evidence>
<reference evidence="3 4" key="1">
    <citation type="submission" date="2015-12" db="EMBL/GenBank/DDBJ databases">
        <title>Haloprofundus marisrubri gen. nov., sp. nov., an extremely halophilic archaeon isolated from the Discovery deep brine-seawater interface in the Red Sea.</title>
        <authorList>
            <person name="Zhang G."/>
            <person name="Stingl U."/>
            <person name="Rashid M."/>
        </authorList>
    </citation>
    <scope>NUCLEOTIDE SEQUENCE [LARGE SCALE GENOMIC DNA]</scope>
    <source>
        <strain evidence="3 4">SB9</strain>
    </source>
</reference>
<dbReference type="GO" id="GO:0005737">
    <property type="term" value="C:cytoplasm"/>
    <property type="evidence" value="ECO:0007669"/>
    <property type="project" value="TreeGrafter"/>
</dbReference>
<dbReference type="EMBL" id="LOPU01000030">
    <property type="protein sequence ID" value="KTG08601.1"/>
    <property type="molecule type" value="Genomic_DNA"/>
</dbReference>
<proteinExistence type="predicted"/>
<dbReference type="InterPro" id="IPR036291">
    <property type="entry name" value="NAD(P)-bd_dom_sf"/>
</dbReference>
<dbReference type="SUPFAM" id="SSF51735">
    <property type="entry name" value="NAD(P)-binding Rossmann-fold domains"/>
    <property type="match status" value="1"/>
</dbReference>
<dbReference type="Gene3D" id="3.40.50.720">
    <property type="entry name" value="NAD(P)-binding Rossmann-like Domain"/>
    <property type="match status" value="1"/>
</dbReference>
<dbReference type="STRING" id="1514971.AUR64_18200"/>
<dbReference type="PANTHER" id="PTHR48079:SF6">
    <property type="entry name" value="NAD(P)-BINDING DOMAIN-CONTAINING PROTEIN-RELATED"/>
    <property type="match status" value="1"/>
</dbReference>
<accession>A0A0W1R5B1</accession>
<protein>
    <recommendedName>
        <fullName evidence="2">NAD-dependent epimerase/dehydratase domain-containing protein</fullName>
    </recommendedName>
</protein>
<evidence type="ECO:0000313" key="4">
    <source>
        <dbReference type="Proteomes" id="UP000054387"/>
    </source>
</evidence>
<gene>
    <name evidence="3" type="ORF">AUR64_18200</name>
</gene>
<dbReference type="Pfam" id="PF01370">
    <property type="entry name" value="Epimerase"/>
    <property type="match status" value="1"/>
</dbReference>